<evidence type="ECO:0000256" key="1">
    <source>
        <dbReference type="ARBA" id="ARBA00004141"/>
    </source>
</evidence>
<comment type="subunit">
    <text evidence="8">May interact with Ccs1.</text>
</comment>
<dbReference type="GeneID" id="29072187"/>
<comment type="function">
    <text evidence="8">Required during biogenesis of c-type cytochromes (cytochrome c6 and cytochrome f) at the step of heme attachment.</text>
</comment>
<dbReference type="EMBL" id="KX525588">
    <property type="protein sequence ID" value="AOL58204.1"/>
    <property type="molecule type" value="Genomic_DNA"/>
</dbReference>
<comment type="similarity">
    <text evidence="8">Belongs to the CcmF/CycK/Ccl1/NrfE/CcsA family.</text>
</comment>
<gene>
    <name evidence="8 10" type="primary">ccsA</name>
</gene>
<dbReference type="GO" id="GO:0005886">
    <property type="term" value="C:plasma membrane"/>
    <property type="evidence" value="ECO:0007669"/>
    <property type="project" value="TreeGrafter"/>
</dbReference>
<dbReference type="GO" id="GO:0042651">
    <property type="term" value="C:thylakoid membrane"/>
    <property type="evidence" value="ECO:0007669"/>
    <property type="project" value="UniProtKB-UniRule"/>
</dbReference>
<evidence type="ECO:0000256" key="8">
    <source>
        <dbReference type="HAMAP-Rule" id="MF_01391"/>
    </source>
</evidence>
<evidence type="ECO:0000256" key="5">
    <source>
        <dbReference type="ARBA" id="ARBA00022989"/>
    </source>
</evidence>
<protein>
    <recommendedName>
        <fullName evidence="8">Cytochrome c biogenesis protein CcsA</fullName>
    </recommendedName>
</protein>
<dbReference type="PANTHER" id="PTHR30071:SF1">
    <property type="entry name" value="CYTOCHROME B_B6 PROTEIN-RELATED"/>
    <property type="match status" value="1"/>
</dbReference>
<dbReference type="NCBIfam" id="TIGR03144">
    <property type="entry name" value="cytochr_II_ccsB"/>
    <property type="match status" value="1"/>
</dbReference>
<sequence>MENQMNWNLIENTLINISFTILLITLFVYWINITFTNFTVLSRIGTLFTFTVNLCLSITLILRWVENKYFPLSNLYESLIFLTWALTLVHLILEKQNNSKLIGAINIPISLFIIAFTSFSLPIEMKKASPLVPALRSNWLMMHVSIMMISYALLIIGSLLSILFLIIYRGNLKSINSLNKKVKYEFNTSTNINNYSYLSSNRMSILQSIDNLSYRIIGLGFPLLTIGIIAGAVWANDAWGSYWSWDPKETWALITWLIFAAYLHSRFSKSWKGERPAILASIGFIIVWICYLGVNFLGKGLHSYGWLS</sequence>
<dbReference type="InterPro" id="IPR002541">
    <property type="entry name" value="Cyt_c_assembly"/>
</dbReference>
<dbReference type="GO" id="GO:0020037">
    <property type="term" value="F:heme binding"/>
    <property type="evidence" value="ECO:0007669"/>
    <property type="project" value="InterPro"/>
</dbReference>
<proteinExistence type="inferred from homology"/>
<feature type="transmembrane region" description="Helical" evidence="8">
    <location>
        <begin position="212"/>
        <end position="235"/>
    </location>
</feature>
<feature type="transmembrane region" description="Helical" evidence="8">
    <location>
        <begin position="13"/>
        <end position="32"/>
    </location>
</feature>
<dbReference type="HAMAP" id="MF_01391">
    <property type="entry name" value="CytC_CcsA"/>
    <property type="match status" value="1"/>
</dbReference>
<evidence type="ECO:0000256" key="4">
    <source>
        <dbReference type="ARBA" id="ARBA00022748"/>
    </source>
</evidence>
<evidence type="ECO:0000256" key="3">
    <source>
        <dbReference type="ARBA" id="ARBA00022692"/>
    </source>
</evidence>
<dbReference type="InterPro" id="IPR003557">
    <property type="entry name" value="Cyt_c_biogenesis_CcmC"/>
</dbReference>
<dbReference type="RefSeq" id="YP_009295720.1">
    <property type="nucleotide sequence ID" value="NC_031167.1"/>
</dbReference>
<geneLocation type="plastid" evidence="10"/>
<feature type="domain" description="Cytochrome c assembly protein" evidence="9">
    <location>
        <begin position="72"/>
        <end position="302"/>
    </location>
</feature>
<comment type="subcellular location">
    <subcellularLocation>
        <location evidence="8">Cellular thylakoid membrane</location>
        <topology evidence="8">Multi-pass membrane protein</topology>
    </subcellularLocation>
    <subcellularLocation>
        <location evidence="1">Membrane</location>
        <topology evidence="1">Multi-pass membrane protein</topology>
    </subcellularLocation>
</comment>
<feature type="transmembrane region" description="Helical" evidence="8">
    <location>
        <begin position="75"/>
        <end position="93"/>
    </location>
</feature>
<dbReference type="PRINTS" id="PR01386">
    <property type="entry name" value="CCMCBIOGNSIS"/>
</dbReference>
<comment type="similarity">
    <text evidence="2">Belongs to the CcmC/CycZ/HelC family.</text>
</comment>
<keyword evidence="7 8" id="KW-0472">Membrane</keyword>
<dbReference type="GO" id="GO:0015232">
    <property type="term" value="F:heme transmembrane transporter activity"/>
    <property type="evidence" value="ECO:0007669"/>
    <property type="project" value="InterPro"/>
</dbReference>
<keyword evidence="5 8" id="KW-1133">Transmembrane helix</keyword>
<evidence type="ECO:0000256" key="2">
    <source>
        <dbReference type="ARBA" id="ARBA00005840"/>
    </source>
</evidence>
<keyword evidence="4 8" id="KW-0201">Cytochrome c-type biogenesis</keyword>
<evidence type="ECO:0000259" key="9">
    <source>
        <dbReference type="Pfam" id="PF01578"/>
    </source>
</evidence>
<feature type="transmembrane region" description="Helical" evidence="8">
    <location>
        <begin position="105"/>
        <end position="123"/>
    </location>
</feature>
<evidence type="ECO:0000256" key="7">
    <source>
        <dbReference type="ARBA" id="ARBA00023136"/>
    </source>
</evidence>
<evidence type="ECO:0000313" key="10">
    <source>
        <dbReference type="EMBL" id="AOL58204.1"/>
    </source>
</evidence>
<dbReference type="GO" id="GO:0017004">
    <property type="term" value="P:cytochrome complex assembly"/>
    <property type="evidence" value="ECO:0007669"/>
    <property type="project" value="UniProtKB-UniRule"/>
</dbReference>
<dbReference type="AlphaFoldDB" id="A0A342RZQ8"/>
<feature type="transmembrane region" description="Helical" evidence="8">
    <location>
        <begin position="277"/>
        <end position="298"/>
    </location>
</feature>
<reference evidence="10" key="1">
    <citation type="journal article" date="2016" name="Mitochondrial DNA Part B Resour">
        <title>Organellar genome analysis of the heteromorphic red alga Mastocarpus papillatus (Phyllophoraceae, Rhodophyta).</title>
        <authorList>
            <person name="Hughey J.R."/>
            <person name="Mumford T.F."/>
            <person name="Navarrete-Fernandez T.M."/>
            <person name="Huber S.R."/>
            <person name="Freese J.M."/>
            <person name="Murray E.M.C."/>
            <person name="Sissini M.N."/>
            <person name="Gentilhomme A."/>
        </authorList>
    </citation>
    <scope>NUCLEOTIDE SEQUENCE</scope>
</reference>
<feature type="transmembrane region" description="Helical" evidence="8">
    <location>
        <begin position="250"/>
        <end position="265"/>
    </location>
</feature>
<keyword evidence="3 8" id="KW-0812">Transmembrane</keyword>
<dbReference type="InterPro" id="IPR017562">
    <property type="entry name" value="Cyt_c_biogenesis_CcsA"/>
</dbReference>
<organism evidence="10">
    <name type="scientific">Mastocarpus papillatus</name>
    <dbReference type="NCBI Taxonomy" id="31436"/>
    <lineage>
        <taxon>Eukaryota</taxon>
        <taxon>Rhodophyta</taxon>
        <taxon>Florideophyceae</taxon>
        <taxon>Rhodymeniophycidae</taxon>
        <taxon>Gigartinales</taxon>
        <taxon>Phyllophoraceae</taxon>
        <taxon>Mastocarpus</taxon>
    </lineage>
</organism>
<dbReference type="PANTHER" id="PTHR30071">
    <property type="entry name" value="HEME EXPORTER PROTEIN C"/>
    <property type="match status" value="1"/>
</dbReference>
<keyword evidence="6 8" id="KW-0793">Thylakoid</keyword>
<feature type="transmembrane region" description="Helical" evidence="8">
    <location>
        <begin position="143"/>
        <end position="168"/>
    </location>
</feature>
<name>A0A342RZQ8_9FLOR</name>
<dbReference type="Pfam" id="PF01578">
    <property type="entry name" value="Cytochrom_C_asm"/>
    <property type="match status" value="1"/>
</dbReference>
<keyword evidence="10" id="KW-0934">Plastid</keyword>
<accession>A0A342RZQ8</accession>
<evidence type="ECO:0000256" key="6">
    <source>
        <dbReference type="ARBA" id="ARBA00023078"/>
    </source>
</evidence>
<dbReference type="InterPro" id="IPR045062">
    <property type="entry name" value="Cyt_c_biogenesis_CcsA/CcmC"/>
</dbReference>
<feature type="transmembrane region" description="Helical" evidence="8">
    <location>
        <begin position="44"/>
        <end position="63"/>
    </location>
</feature>